<keyword evidence="2" id="KW-1185">Reference proteome</keyword>
<reference evidence="1 2" key="1">
    <citation type="submission" date="2022-12" db="EMBL/GenBank/DDBJ databases">
        <title>Dasania phycosphaerae sp. nov., isolated from particulate material of the south coast of Korea.</title>
        <authorList>
            <person name="Jiang Y."/>
        </authorList>
    </citation>
    <scope>NUCLEOTIDE SEQUENCE [LARGE SCALE GENOMIC DNA]</scope>
    <source>
        <strain evidence="1 2">GY-19</strain>
    </source>
</reference>
<dbReference type="EMBL" id="JAPTGG010000011">
    <property type="protein sequence ID" value="MCZ0866183.1"/>
    <property type="molecule type" value="Genomic_DNA"/>
</dbReference>
<protein>
    <submittedName>
        <fullName evidence="1">Four helix bundle protein</fullName>
    </submittedName>
</protein>
<dbReference type="PANTHER" id="PTHR38471:SF2">
    <property type="entry name" value="FOUR HELIX BUNDLE PROTEIN"/>
    <property type="match status" value="1"/>
</dbReference>
<dbReference type="InterPro" id="IPR036583">
    <property type="entry name" value="23S_rRNA_IVS_sf"/>
</dbReference>
<proteinExistence type="predicted"/>
<accession>A0A9J6RPY7</accession>
<evidence type="ECO:0000313" key="2">
    <source>
        <dbReference type="Proteomes" id="UP001069090"/>
    </source>
</evidence>
<dbReference type="Proteomes" id="UP001069090">
    <property type="component" value="Unassembled WGS sequence"/>
</dbReference>
<dbReference type="NCBIfam" id="TIGR02436">
    <property type="entry name" value="four helix bundle protein"/>
    <property type="match status" value="1"/>
</dbReference>
<gene>
    <name evidence="1" type="ORF">O0V09_13315</name>
</gene>
<dbReference type="RefSeq" id="WP_258332349.1">
    <property type="nucleotide sequence ID" value="NZ_JAPTGG010000011.1"/>
</dbReference>
<dbReference type="NCBIfam" id="NF008912">
    <property type="entry name" value="PRK12275.1-6"/>
    <property type="match status" value="1"/>
</dbReference>
<comment type="caution">
    <text evidence="1">The sequence shown here is derived from an EMBL/GenBank/DDBJ whole genome shotgun (WGS) entry which is preliminary data.</text>
</comment>
<dbReference type="PANTHER" id="PTHR38471">
    <property type="entry name" value="FOUR HELIX BUNDLE PROTEIN"/>
    <property type="match status" value="1"/>
</dbReference>
<dbReference type="SUPFAM" id="SSF158446">
    <property type="entry name" value="IVS-encoded protein-like"/>
    <property type="match status" value="1"/>
</dbReference>
<organism evidence="1 2">
    <name type="scientific">Dasania phycosphaerae</name>
    <dbReference type="NCBI Taxonomy" id="2950436"/>
    <lineage>
        <taxon>Bacteria</taxon>
        <taxon>Pseudomonadati</taxon>
        <taxon>Pseudomonadota</taxon>
        <taxon>Gammaproteobacteria</taxon>
        <taxon>Cellvibrionales</taxon>
        <taxon>Spongiibacteraceae</taxon>
        <taxon>Dasania</taxon>
    </lineage>
</organism>
<dbReference type="CDD" id="cd16377">
    <property type="entry name" value="23S_rRNA_IVP_like"/>
    <property type="match status" value="1"/>
</dbReference>
<dbReference type="Pfam" id="PF05635">
    <property type="entry name" value="23S_rRNA_IVP"/>
    <property type="match status" value="1"/>
</dbReference>
<sequence>MKHERLLVWQRSVGLSVEIYRYFASCKDYGFKDQITRSGLSIPSNIAEGVERRSDKETIHFLGIAKGSAAELSTQVLIGKNIGLIDADNSDRWRVEIIEIAAMLGGLMNKLAMASD</sequence>
<dbReference type="InterPro" id="IPR012657">
    <property type="entry name" value="23S_rRNA-intervening_sequence"/>
</dbReference>
<name>A0A9J6RPY7_9GAMM</name>
<dbReference type="AlphaFoldDB" id="A0A9J6RPY7"/>
<dbReference type="Gene3D" id="1.20.1440.60">
    <property type="entry name" value="23S rRNA-intervening sequence"/>
    <property type="match status" value="1"/>
</dbReference>
<evidence type="ECO:0000313" key="1">
    <source>
        <dbReference type="EMBL" id="MCZ0866183.1"/>
    </source>
</evidence>